<comment type="caution">
    <text evidence="1">The sequence shown here is derived from an EMBL/GenBank/DDBJ whole genome shotgun (WGS) entry which is preliminary data.</text>
</comment>
<organism evidence="1 3">
    <name type="scientific">Bradyrhizobium elkanii</name>
    <dbReference type="NCBI Taxonomy" id="29448"/>
    <lineage>
        <taxon>Bacteria</taxon>
        <taxon>Pseudomonadati</taxon>
        <taxon>Pseudomonadota</taxon>
        <taxon>Alphaproteobacteria</taxon>
        <taxon>Hyphomicrobiales</taxon>
        <taxon>Nitrobacteraceae</taxon>
        <taxon>Bradyrhizobium</taxon>
    </lineage>
</organism>
<keyword evidence="4" id="KW-1185">Reference proteome</keyword>
<reference evidence="1" key="1">
    <citation type="submission" date="2021-02" db="EMBL/GenBank/DDBJ databases">
        <title>Genomic Encyclopedia of Type Strains, Phase IV (KMG-V): Genome sequencing to study the core and pangenomes of soil and plant-associated prokaryotes.</title>
        <authorList>
            <person name="Whitman W."/>
        </authorList>
    </citation>
    <scope>NUCLEOTIDE SEQUENCE</scope>
    <source>
        <strain evidence="1">USDA 406</strain>
    </source>
</reference>
<evidence type="ECO:0000313" key="3">
    <source>
        <dbReference type="Proteomes" id="UP000673383"/>
    </source>
</evidence>
<gene>
    <name evidence="2" type="ORF">ABIF29_008453</name>
    <name evidence="1" type="ORF">JOH49_002669</name>
</gene>
<evidence type="ECO:0000313" key="4">
    <source>
        <dbReference type="Proteomes" id="UP001565471"/>
    </source>
</evidence>
<dbReference type="EMBL" id="JAFICZ010000001">
    <property type="protein sequence ID" value="MBP1292916.1"/>
    <property type="molecule type" value="Genomic_DNA"/>
</dbReference>
<accession>A0A8I1Y6S0</accession>
<sequence length="35" mass="3719">MVPLSAVRNETPMQVQRLALPMLAGLVLAAENADV</sequence>
<name>A0A8I1Y6S0_BRAEL</name>
<dbReference type="Proteomes" id="UP000673383">
    <property type="component" value="Unassembled WGS sequence"/>
</dbReference>
<dbReference type="EMBL" id="JBGBZA010000002">
    <property type="protein sequence ID" value="MEY9321654.1"/>
    <property type="molecule type" value="Genomic_DNA"/>
</dbReference>
<dbReference type="AlphaFoldDB" id="A0A8I1Y6S0"/>
<evidence type="ECO:0000313" key="1">
    <source>
        <dbReference type="EMBL" id="MBP1292916.1"/>
    </source>
</evidence>
<proteinExistence type="predicted"/>
<evidence type="ECO:0000313" key="2">
    <source>
        <dbReference type="EMBL" id="MEY9321654.1"/>
    </source>
</evidence>
<protein>
    <submittedName>
        <fullName evidence="1">Uncharacterized protein</fullName>
    </submittedName>
</protein>
<reference evidence="2 4" key="2">
    <citation type="submission" date="2024-07" db="EMBL/GenBank/DDBJ databases">
        <title>Genomic Encyclopedia of Type Strains, Phase V (KMG-V): Genome sequencing to study the core and pangenomes of soil and plant-associated prokaryotes.</title>
        <authorList>
            <person name="Whitman W."/>
        </authorList>
    </citation>
    <scope>NUCLEOTIDE SEQUENCE [LARGE SCALE GENOMIC DNA]</scope>
    <source>
        <strain evidence="2 4">USDA 415</strain>
    </source>
</reference>
<dbReference type="Proteomes" id="UP001565471">
    <property type="component" value="Unassembled WGS sequence"/>
</dbReference>